<protein>
    <submittedName>
        <fullName evidence="2">Uncharacterized protein</fullName>
    </submittedName>
</protein>
<feature type="compositionally biased region" description="Basic and acidic residues" evidence="1">
    <location>
        <begin position="79"/>
        <end position="97"/>
    </location>
</feature>
<evidence type="ECO:0000313" key="3">
    <source>
        <dbReference type="Proteomes" id="UP000796761"/>
    </source>
</evidence>
<name>A0A8K1LD81_9PASS</name>
<feature type="region of interest" description="Disordered" evidence="1">
    <location>
        <begin position="79"/>
        <end position="112"/>
    </location>
</feature>
<dbReference type="Proteomes" id="UP000796761">
    <property type="component" value="Unassembled WGS sequence"/>
</dbReference>
<keyword evidence="3" id="KW-1185">Reference proteome</keyword>
<comment type="caution">
    <text evidence="2">The sequence shown here is derived from an EMBL/GenBank/DDBJ whole genome shotgun (WGS) entry which is preliminary data.</text>
</comment>
<dbReference type="EMBL" id="SWJQ01001034">
    <property type="protein sequence ID" value="TRZ09590.1"/>
    <property type="molecule type" value="Genomic_DNA"/>
</dbReference>
<organism evidence="2 3">
    <name type="scientific">Zosterops borbonicus</name>
    <dbReference type="NCBI Taxonomy" id="364589"/>
    <lineage>
        <taxon>Eukaryota</taxon>
        <taxon>Metazoa</taxon>
        <taxon>Chordata</taxon>
        <taxon>Craniata</taxon>
        <taxon>Vertebrata</taxon>
        <taxon>Euteleostomi</taxon>
        <taxon>Archelosauria</taxon>
        <taxon>Archosauria</taxon>
        <taxon>Dinosauria</taxon>
        <taxon>Saurischia</taxon>
        <taxon>Theropoda</taxon>
        <taxon>Coelurosauria</taxon>
        <taxon>Aves</taxon>
        <taxon>Neognathae</taxon>
        <taxon>Neoaves</taxon>
        <taxon>Telluraves</taxon>
        <taxon>Australaves</taxon>
        <taxon>Passeriformes</taxon>
        <taxon>Sylvioidea</taxon>
        <taxon>Zosteropidae</taxon>
        <taxon>Zosterops</taxon>
    </lineage>
</organism>
<proteinExistence type="predicted"/>
<reference evidence="2" key="1">
    <citation type="submission" date="2019-04" db="EMBL/GenBank/DDBJ databases">
        <title>Genome assembly of Zosterops borbonicus 15179.</title>
        <authorList>
            <person name="Leroy T."/>
            <person name="Anselmetti Y."/>
            <person name="Tilak M.-K."/>
            <person name="Nabholz B."/>
        </authorList>
    </citation>
    <scope>NUCLEOTIDE SEQUENCE</scope>
    <source>
        <strain evidence="2">HGM_15179</strain>
        <tissue evidence="2">Muscle</tissue>
    </source>
</reference>
<sequence length="112" mass="12785">MGERHEMETIPETLGMLSGTVHGQVEWGFEKHDLVKNVAALPQGKAYLESCVQFWAPHSKKDMEGLECVQKRATELVRGLEHKSDEKPLRELQEKEAQGGPHRSLQLPEWRV</sequence>
<evidence type="ECO:0000256" key="1">
    <source>
        <dbReference type="SAM" id="MobiDB-lite"/>
    </source>
</evidence>
<accession>A0A8K1LD81</accession>
<evidence type="ECO:0000313" key="2">
    <source>
        <dbReference type="EMBL" id="TRZ09590.1"/>
    </source>
</evidence>
<dbReference type="AlphaFoldDB" id="A0A8K1LD81"/>
<gene>
    <name evidence="2" type="ORF">HGM15179_017518</name>
</gene>